<dbReference type="RefSeq" id="WP_195876021.1">
    <property type="nucleotide sequence ID" value="NZ_JADOEL010000012.1"/>
</dbReference>
<keyword evidence="1" id="KW-0472">Membrane</keyword>
<sequence>MKTKLAPTIRSKLVLLVMACVVPAALMAVLLITHDYQRARDQLLLNSLSTARAMISVVDRDFASIESSLITLATSPYLANNDLRAFYNQAQEVLKNQRDQDGINIVLSDSQGNQYLNTHQPYGSALPPHTEIIRLEELFKDEQPVISDLFFGTVSKQNLFAITVPVPGKRDIRYSLSAGVLPARMDKLLQQQHVPDGWIAAIFDSTGTIVARTGNKPELIGKKGVPEIVRRMRSTDEDMFESVTYDGTAVQTVFSRSKLSNWALAIGIPTQDIMHELRNTLFLLILATIILLACSVAAAWLIGGRIADSIHGLTGPALALGAGKLVNVPPLHLREADEVGTSLARASEMLHQAQHQANHDVLTGLANRALFHEIVSQQLALCERNKTVLSILYIDLDGFKAVNDKYGHEAGDKLLRAVATRLKTNSRHSDVVARLGGDEFAMVMVGATMDNARFVAEKMVEAISAPYVLDDTLTSHISASIGVATYPESGTTSEGLLHRADGAMYKAKNLGRRRVALATSH</sequence>
<keyword evidence="4" id="KW-1185">Reference proteome</keyword>
<dbReference type="InterPro" id="IPR052163">
    <property type="entry name" value="DGC-Regulatory_Protein"/>
</dbReference>
<dbReference type="Gene3D" id="3.30.70.270">
    <property type="match status" value="1"/>
</dbReference>
<dbReference type="InterPro" id="IPR043128">
    <property type="entry name" value="Rev_trsase/Diguanyl_cyclase"/>
</dbReference>
<keyword evidence="1" id="KW-1133">Transmembrane helix</keyword>
<dbReference type="Pfam" id="PF00990">
    <property type="entry name" value="GGDEF"/>
    <property type="match status" value="1"/>
</dbReference>
<evidence type="ECO:0000313" key="4">
    <source>
        <dbReference type="Proteomes" id="UP000657372"/>
    </source>
</evidence>
<feature type="transmembrane region" description="Helical" evidence="1">
    <location>
        <begin position="281"/>
        <end position="302"/>
    </location>
</feature>
<name>A0ABS0EVE3_9BURK</name>
<dbReference type="PROSITE" id="PS50887">
    <property type="entry name" value="GGDEF"/>
    <property type="match status" value="1"/>
</dbReference>
<proteinExistence type="predicted"/>
<protein>
    <submittedName>
        <fullName evidence="3">GGDEF domain-containing protein</fullName>
    </submittedName>
</protein>
<comment type="caution">
    <text evidence="3">The sequence shown here is derived from an EMBL/GenBank/DDBJ whole genome shotgun (WGS) entry which is preliminary data.</text>
</comment>
<dbReference type="Proteomes" id="UP000657372">
    <property type="component" value="Unassembled WGS sequence"/>
</dbReference>
<gene>
    <name evidence="3" type="ORF">IXC47_14060</name>
</gene>
<reference evidence="3 4" key="1">
    <citation type="submission" date="2020-11" db="EMBL/GenBank/DDBJ databases">
        <title>WGS of Herminiimonas contaminans strain Marseille-Q4544 isolated from planarians Schmidtea mediterranea.</title>
        <authorList>
            <person name="Kangale L."/>
        </authorList>
    </citation>
    <scope>NUCLEOTIDE SEQUENCE [LARGE SCALE GENOMIC DNA]</scope>
    <source>
        <strain evidence="3 4">Marseille-Q4544</strain>
    </source>
</reference>
<evidence type="ECO:0000259" key="2">
    <source>
        <dbReference type="PROSITE" id="PS50887"/>
    </source>
</evidence>
<dbReference type="CDD" id="cd18774">
    <property type="entry name" value="PDC2_HK_sensor"/>
    <property type="match status" value="1"/>
</dbReference>
<dbReference type="InterPro" id="IPR029787">
    <property type="entry name" value="Nucleotide_cyclase"/>
</dbReference>
<keyword evidence="1" id="KW-0812">Transmembrane</keyword>
<dbReference type="PANTHER" id="PTHR46663:SF2">
    <property type="entry name" value="GGDEF DOMAIN-CONTAINING PROTEIN"/>
    <property type="match status" value="1"/>
</dbReference>
<feature type="domain" description="GGDEF" evidence="2">
    <location>
        <begin position="387"/>
        <end position="520"/>
    </location>
</feature>
<dbReference type="SMART" id="SM00267">
    <property type="entry name" value="GGDEF"/>
    <property type="match status" value="1"/>
</dbReference>
<dbReference type="EMBL" id="JADOEL010000012">
    <property type="protein sequence ID" value="MBF8178809.1"/>
    <property type="molecule type" value="Genomic_DNA"/>
</dbReference>
<evidence type="ECO:0000256" key="1">
    <source>
        <dbReference type="SAM" id="Phobius"/>
    </source>
</evidence>
<dbReference type="SUPFAM" id="SSF55073">
    <property type="entry name" value="Nucleotide cyclase"/>
    <property type="match status" value="1"/>
</dbReference>
<accession>A0ABS0EVE3</accession>
<feature type="transmembrane region" description="Helical" evidence="1">
    <location>
        <begin position="13"/>
        <end position="32"/>
    </location>
</feature>
<dbReference type="InterPro" id="IPR000160">
    <property type="entry name" value="GGDEF_dom"/>
</dbReference>
<dbReference type="NCBIfam" id="TIGR00254">
    <property type="entry name" value="GGDEF"/>
    <property type="match status" value="1"/>
</dbReference>
<evidence type="ECO:0000313" key="3">
    <source>
        <dbReference type="EMBL" id="MBF8178809.1"/>
    </source>
</evidence>
<dbReference type="CDD" id="cd18773">
    <property type="entry name" value="PDC1_HK_sensor"/>
    <property type="match status" value="1"/>
</dbReference>
<organism evidence="3 4">
    <name type="scientific">Herminiimonas contaminans</name>
    <dbReference type="NCBI Taxonomy" id="1111140"/>
    <lineage>
        <taxon>Bacteria</taxon>
        <taxon>Pseudomonadati</taxon>
        <taxon>Pseudomonadota</taxon>
        <taxon>Betaproteobacteria</taxon>
        <taxon>Burkholderiales</taxon>
        <taxon>Oxalobacteraceae</taxon>
        <taxon>Herminiimonas</taxon>
    </lineage>
</organism>
<dbReference type="PANTHER" id="PTHR46663">
    <property type="entry name" value="DIGUANYLATE CYCLASE DGCT-RELATED"/>
    <property type="match status" value="1"/>
</dbReference>
<dbReference type="Gene3D" id="3.30.450.20">
    <property type="entry name" value="PAS domain"/>
    <property type="match status" value="1"/>
</dbReference>
<dbReference type="CDD" id="cd01949">
    <property type="entry name" value="GGDEF"/>
    <property type="match status" value="1"/>
</dbReference>